<dbReference type="InterPro" id="IPR050115">
    <property type="entry name" value="Proteasome_alpha"/>
</dbReference>
<dbReference type="Pfam" id="PF00227">
    <property type="entry name" value="Proteasome"/>
    <property type="match status" value="1"/>
</dbReference>
<comment type="subcellular location">
    <subcellularLocation>
        <location evidence="3">Cytoplasm</location>
    </subcellularLocation>
    <subcellularLocation>
        <location evidence="2">Nucleus</location>
    </subcellularLocation>
</comment>
<accession>A0A0E0I3K5</accession>
<evidence type="ECO:0000259" key="10">
    <source>
        <dbReference type="PROSITE" id="PS00388"/>
    </source>
</evidence>
<reference evidence="11" key="2">
    <citation type="submission" date="2018-04" db="EMBL/GenBank/DDBJ databases">
        <title>OnivRS2 (Oryza nivara Reference Sequence Version 2).</title>
        <authorList>
            <person name="Zhang J."/>
            <person name="Kudrna D."/>
            <person name="Lee S."/>
            <person name="Talag J."/>
            <person name="Rajasekar S."/>
            <person name="Welchert J."/>
            <person name="Hsing Y.-I."/>
            <person name="Wing R.A."/>
        </authorList>
    </citation>
    <scope>NUCLEOTIDE SEQUENCE [LARGE SCALE GENOMIC DNA]</scope>
    <source>
        <strain evidence="11">SL10</strain>
    </source>
</reference>
<dbReference type="InterPro" id="IPR000426">
    <property type="entry name" value="Proteasome_asu_N"/>
</dbReference>
<feature type="compositionally biased region" description="Basic and acidic residues" evidence="9">
    <location>
        <begin position="288"/>
        <end position="298"/>
    </location>
</feature>
<dbReference type="CDD" id="cd03754">
    <property type="entry name" value="proteasome_alpha_type_6"/>
    <property type="match status" value="1"/>
</dbReference>
<dbReference type="Proteomes" id="UP000006591">
    <property type="component" value="Chromosome 7"/>
</dbReference>
<feature type="domain" description="Proteasome alpha-type subunits" evidence="10">
    <location>
        <begin position="23"/>
        <end position="45"/>
    </location>
</feature>
<feature type="region of interest" description="Disordered" evidence="9">
    <location>
        <begin position="288"/>
        <end position="346"/>
    </location>
</feature>
<evidence type="ECO:0000256" key="4">
    <source>
        <dbReference type="ARBA" id="ARBA00022490"/>
    </source>
</evidence>
<comment type="function">
    <text evidence="1">The proteasome is a multicatalytic proteinase complex which is characterized by its ability to cleave peptides with Arg, Phe, Tyr, Leu, and Glu adjacent to the leaving group at neutral or slightly basic pH. The proteasome has an ATP-dependent proteolytic activity.</text>
</comment>
<evidence type="ECO:0000256" key="1">
    <source>
        <dbReference type="ARBA" id="ARBA00002000"/>
    </source>
</evidence>
<evidence type="ECO:0000256" key="3">
    <source>
        <dbReference type="ARBA" id="ARBA00004496"/>
    </source>
</evidence>
<dbReference type="GO" id="GO:0005634">
    <property type="term" value="C:nucleus"/>
    <property type="evidence" value="ECO:0007669"/>
    <property type="project" value="UniProtKB-SubCell"/>
</dbReference>
<dbReference type="PROSITE" id="PS51475">
    <property type="entry name" value="PROTEASOME_ALPHA_2"/>
    <property type="match status" value="1"/>
</dbReference>
<evidence type="ECO:0000256" key="6">
    <source>
        <dbReference type="ARBA" id="ARBA00023242"/>
    </source>
</evidence>
<dbReference type="Gene3D" id="3.60.20.10">
    <property type="entry name" value="Glutamine Phosphoribosylpyrophosphate, subunit 1, domain 1"/>
    <property type="match status" value="1"/>
</dbReference>
<evidence type="ECO:0000256" key="8">
    <source>
        <dbReference type="PROSITE-ProRule" id="PRU00808"/>
    </source>
</evidence>
<dbReference type="PANTHER" id="PTHR11599">
    <property type="entry name" value="PROTEASOME SUBUNIT ALPHA/BETA"/>
    <property type="match status" value="1"/>
</dbReference>
<keyword evidence="5 8" id="KW-0647">Proteasome</keyword>
<keyword evidence="6" id="KW-0539">Nucleus</keyword>
<evidence type="ECO:0000256" key="2">
    <source>
        <dbReference type="ARBA" id="ARBA00004123"/>
    </source>
</evidence>
<dbReference type="SMART" id="SM00948">
    <property type="entry name" value="Proteasome_A_N"/>
    <property type="match status" value="1"/>
</dbReference>
<dbReference type="GO" id="GO:0006511">
    <property type="term" value="P:ubiquitin-dependent protein catabolic process"/>
    <property type="evidence" value="ECO:0007669"/>
    <property type="project" value="InterPro"/>
</dbReference>
<evidence type="ECO:0000256" key="5">
    <source>
        <dbReference type="ARBA" id="ARBA00022942"/>
    </source>
</evidence>
<evidence type="ECO:0000313" key="11">
    <source>
        <dbReference type="EnsemblPlants" id="ONIVA07G20550.1"/>
    </source>
</evidence>
<keyword evidence="4" id="KW-0963">Cytoplasm</keyword>
<dbReference type="Gramene" id="ONIVA07G20550.1">
    <property type="protein sequence ID" value="ONIVA07G20550.1"/>
    <property type="gene ID" value="ONIVA07G20550"/>
</dbReference>
<comment type="similarity">
    <text evidence="8">Belongs to the peptidase T1A family.</text>
</comment>
<dbReference type="InterPro" id="IPR034642">
    <property type="entry name" value="Proteasome_subunit_alpha6"/>
</dbReference>
<feature type="compositionally biased region" description="Basic residues" evidence="9">
    <location>
        <begin position="336"/>
        <end position="346"/>
    </location>
</feature>
<keyword evidence="12" id="KW-1185">Reference proteome</keyword>
<dbReference type="STRING" id="4536.A0A0E0I3K5"/>
<evidence type="ECO:0000256" key="7">
    <source>
        <dbReference type="ARBA" id="ARBA00026071"/>
    </source>
</evidence>
<dbReference type="GO" id="GO:0005737">
    <property type="term" value="C:cytoplasm"/>
    <property type="evidence" value="ECO:0007669"/>
    <property type="project" value="UniProtKB-SubCell"/>
</dbReference>
<dbReference type="eggNOG" id="KOG0182">
    <property type="taxonomic scope" value="Eukaryota"/>
</dbReference>
<dbReference type="InterPro" id="IPR023332">
    <property type="entry name" value="Proteasome_alpha-type"/>
</dbReference>
<reference evidence="11" key="1">
    <citation type="submission" date="2015-04" db="UniProtKB">
        <authorList>
            <consortium name="EnsemblPlants"/>
        </authorList>
    </citation>
    <scope>IDENTIFICATION</scope>
    <source>
        <strain evidence="11">SL10</strain>
    </source>
</reference>
<name>A0A0E0I3K5_ORYNI</name>
<dbReference type="FunFam" id="3.60.20.10:FF:000055">
    <property type="entry name" value="Proteasome subunit alpha type"/>
    <property type="match status" value="1"/>
</dbReference>
<dbReference type="InterPro" id="IPR001353">
    <property type="entry name" value="Proteasome_sua/b"/>
</dbReference>
<evidence type="ECO:0000256" key="9">
    <source>
        <dbReference type="SAM" id="MobiDB-lite"/>
    </source>
</evidence>
<dbReference type="SUPFAM" id="SSF56235">
    <property type="entry name" value="N-terminal nucleophile aminohydrolases (Ntn hydrolases)"/>
    <property type="match status" value="1"/>
</dbReference>
<proteinExistence type="inferred from homology"/>
<evidence type="ECO:0000313" key="12">
    <source>
        <dbReference type="Proteomes" id="UP000006591"/>
    </source>
</evidence>
<comment type="subunit">
    <text evidence="7">The 26S proteasome consists of a 20S proteasome core and two 19S regulatory subunits. The 20S proteasome core is composed of 28 subunits that are arranged in four stacked rings, resulting in a barrel-shaped structure. The two end rings are each formed by seven alpha subunits, and the two central rings are each formed by seven beta subunits. The catalytic chamber with the active sites is on the inside of the barrel.</text>
</comment>
<dbReference type="GO" id="GO:0019773">
    <property type="term" value="C:proteasome core complex, alpha-subunit complex"/>
    <property type="evidence" value="ECO:0007669"/>
    <property type="project" value="UniProtKB-UniRule"/>
</dbReference>
<dbReference type="AlphaFoldDB" id="A0A0E0I3K5"/>
<dbReference type="InterPro" id="IPR029055">
    <property type="entry name" value="Ntn_hydrolases_N"/>
</dbReference>
<dbReference type="EnsemblPlants" id="ONIVA07G20550.1">
    <property type="protein sequence ID" value="ONIVA07G20550.1"/>
    <property type="gene ID" value="ONIVA07G20550"/>
</dbReference>
<dbReference type="Pfam" id="PF10584">
    <property type="entry name" value="Proteasome_A_N"/>
    <property type="match status" value="1"/>
</dbReference>
<dbReference type="PROSITE" id="PS00388">
    <property type="entry name" value="PROTEASOME_ALPHA_1"/>
    <property type="match status" value="1"/>
</dbReference>
<organism evidence="11">
    <name type="scientific">Oryza nivara</name>
    <name type="common">Indian wild rice</name>
    <name type="synonym">Oryza sativa f. spontanea</name>
    <dbReference type="NCBI Taxonomy" id="4536"/>
    <lineage>
        <taxon>Eukaryota</taxon>
        <taxon>Viridiplantae</taxon>
        <taxon>Streptophyta</taxon>
        <taxon>Embryophyta</taxon>
        <taxon>Tracheophyta</taxon>
        <taxon>Spermatophyta</taxon>
        <taxon>Magnoliopsida</taxon>
        <taxon>Liliopsida</taxon>
        <taxon>Poales</taxon>
        <taxon>Poaceae</taxon>
        <taxon>BOP clade</taxon>
        <taxon>Oryzoideae</taxon>
        <taxon>Oryzeae</taxon>
        <taxon>Oryzinae</taxon>
        <taxon>Oryza</taxon>
    </lineage>
</organism>
<protein>
    <submittedName>
        <fullName evidence="11">Proteasome endopeptidase complex</fullName>
    </submittedName>
</protein>
<sequence>MPEAEAAAVVTGGGSRAAGPADYERFITLFSPEGRLCQLDYAFNAVKLAGITSVGVRGDDSVYVLTHRKEDKLHDPTTITNLFAITDRIGLLATGMPGDGRAIAQEARNAAAEFRFKWGYKMSPCMLAQWIADRAQIRTQHAQIRPYGVVSMIFGIDEEKGTPELFTCDPAGQFFAHKAASAGPKEKEVMNFLEERMKSKPSLSSGTTKGLAKSALKHVLEGDFYAREFELGFIKKGDPTVTLHPVKFKRTRSVALVLSTSAGNDAMTLLVKLQREIRSSHGDLTCKRLESRDLEKGNPETTTKASSGGRATPLAKPRPSSTTEASPVRGSYLSRRPVKRYSKKSRNQLSKLNLVLASLKYTVPSEASIAASANLKTTNGEEQ</sequence>